<protein>
    <submittedName>
        <fullName evidence="1">Uncharacterized protein</fullName>
    </submittedName>
</protein>
<dbReference type="AlphaFoldDB" id="A0A0E9UYT1"/>
<organism evidence="1">
    <name type="scientific">Anguilla anguilla</name>
    <name type="common">European freshwater eel</name>
    <name type="synonym">Muraena anguilla</name>
    <dbReference type="NCBI Taxonomy" id="7936"/>
    <lineage>
        <taxon>Eukaryota</taxon>
        <taxon>Metazoa</taxon>
        <taxon>Chordata</taxon>
        <taxon>Craniata</taxon>
        <taxon>Vertebrata</taxon>
        <taxon>Euteleostomi</taxon>
        <taxon>Actinopterygii</taxon>
        <taxon>Neopterygii</taxon>
        <taxon>Teleostei</taxon>
        <taxon>Anguilliformes</taxon>
        <taxon>Anguillidae</taxon>
        <taxon>Anguilla</taxon>
    </lineage>
</organism>
<proteinExistence type="predicted"/>
<dbReference type="EMBL" id="GBXM01037681">
    <property type="protein sequence ID" value="JAH70896.1"/>
    <property type="molecule type" value="Transcribed_RNA"/>
</dbReference>
<reference evidence="1" key="1">
    <citation type="submission" date="2014-11" db="EMBL/GenBank/DDBJ databases">
        <authorList>
            <person name="Amaro Gonzalez C."/>
        </authorList>
    </citation>
    <scope>NUCLEOTIDE SEQUENCE</scope>
</reference>
<reference evidence="1" key="2">
    <citation type="journal article" date="2015" name="Fish Shellfish Immunol.">
        <title>Early steps in the European eel (Anguilla anguilla)-Vibrio vulnificus interaction in the gills: Role of the RtxA13 toxin.</title>
        <authorList>
            <person name="Callol A."/>
            <person name="Pajuelo D."/>
            <person name="Ebbesson L."/>
            <person name="Teles M."/>
            <person name="MacKenzie S."/>
            <person name="Amaro C."/>
        </authorList>
    </citation>
    <scope>NUCLEOTIDE SEQUENCE</scope>
</reference>
<accession>A0A0E9UYT1</accession>
<name>A0A0E9UYT1_ANGAN</name>
<sequence>MKFQPENCYPLITNTVCDYNVLNWTV</sequence>
<evidence type="ECO:0000313" key="1">
    <source>
        <dbReference type="EMBL" id="JAH70896.1"/>
    </source>
</evidence>